<organism evidence="6 7">
    <name type="scientific">Alginatibacterium sediminis</name>
    <dbReference type="NCBI Taxonomy" id="2164068"/>
    <lineage>
        <taxon>Bacteria</taxon>
        <taxon>Pseudomonadati</taxon>
        <taxon>Pseudomonadota</taxon>
        <taxon>Gammaproteobacteria</taxon>
        <taxon>Alteromonadales</taxon>
        <taxon>Alteromonadaceae</taxon>
        <taxon>Alginatibacterium</taxon>
    </lineage>
</organism>
<dbReference type="NCBIfam" id="TIGR00254">
    <property type="entry name" value="GGDEF"/>
    <property type="match status" value="1"/>
</dbReference>
<dbReference type="OrthoDB" id="9812260at2"/>
<evidence type="ECO:0000256" key="3">
    <source>
        <dbReference type="ARBA" id="ARBA00034247"/>
    </source>
</evidence>
<dbReference type="RefSeq" id="WP_120354006.1">
    <property type="nucleotide sequence ID" value="NZ_RAQO01000004.1"/>
</dbReference>
<dbReference type="Pfam" id="PF00990">
    <property type="entry name" value="GGDEF"/>
    <property type="match status" value="1"/>
</dbReference>
<comment type="caution">
    <text evidence="6">The sequence shown here is derived from an EMBL/GenBank/DDBJ whole genome shotgun (WGS) entry which is preliminary data.</text>
</comment>
<keyword evidence="4" id="KW-1133">Transmembrane helix</keyword>
<dbReference type="PANTHER" id="PTHR45138">
    <property type="entry name" value="REGULATORY COMPONENTS OF SENSORY TRANSDUCTION SYSTEM"/>
    <property type="match status" value="1"/>
</dbReference>
<feature type="domain" description="GGDEF" evidence="5">
    <location>
        <begin position="112"/>
        <end position="246"/>
    </location>
</feature>
<gene>
    <name evidence="6" type="ORF">DBZ36_05995</name>
</gene>
<evidence type="ECO:0000259" key="5">
    <source>
        <dbReference type="PROSITE" id="PS50887"/>
    </source>
</evidence>
<protein>
    <recommendedName>
        <fullName evidence="2">diguanylate cyclase</fullName>
        <ecNumber evidence="2">2.7.7.65</ecNumber>
    </recommendedName>
</protein>
<dbReference type="InterPro" id="IPR050469">
    <property type="entry name" value="Diguanylate_Cyclase"/>
</dbReference>
<dbReference type="AlphaFoldDB" id="A0A420EH10"/>
<keyword evidence="4" id="KW-0812">Transmembrane</keyword>
<name>A0A420EH10_9ALTE</name>
<dbReference type="SUPFAM" id="SSF55073">
    <property type="entry name" value="Nucleotide cyclase"/>
    <property type="match status" value="1"/>
</dbReference>
<sequence>MIPSSLLKYTRLRLIILITSVAILLSVLITYIITIILADGFSLITFSSAIIVPLLISPVLTWYIVGLMLQVQKLEQEQRYLASYDMLTKLHTRRTFLELFEEKFDACANDYSCVSFAYIDIDNFKAINSEYGHSGGDEVLKQFGDLLRASIRSVDISGRIGGEEFAIVLPHTSGDSILTVLERLVDNTHASSVQFGSANIQYTISIGYSTYQYGDITNSKQLVNRADQALLLAKNLGKNQVQQYRKNTNSHTS</sequence>
<dbReference type="EC" id="2.7.7.65" evidence="2"/>
<proteinExistence type="predicted"/>
<dbReference type="Proteomes" id="UP000286482">
    <property type="component" value="Unassembled WGS sequence"/>
</dbReference>
<dbReference type="PANTHER" id="PTHR45138:SF9">
    <property type="entry name" value="DIGUANYLATE CYCLASE DGCM-RELATED"/>
    <property type="match status" value="1"/>
</dbReference>
<evidence type="ECO:0000256" key="4">
    <source>
        <dbReference type="SAM" id="Phobius"/>
    </source>
</evidence>
<comment type="cofactor">
    <cofactor evidence="1">
        <name>Mg(2+)</name>
        <dbReference type="ChEBI" id="CHEBI:18420"/>
    </cofactor>
</comment>
<keyword evidence="7" id="KW-1185">Reference proteome</keyword>
<keyword evidence="4" id="KW-0472">Membrane</keyword>
<evidence type="ECO:0000313" key="7">
    <source>
        <dbReference type="Proteomes" id="UP000286482"/>
    </source>
</evidence>
<dbReference type="SMART" id="SM00267">
    <property type="entry name" value="GGDEF"/>
    <property type="match status" value="1"/>
</dbReference>
<dbReference type="Gene3D" id="3.30.70.270">
    <property type="match status" value="1"/>
</dbReference>
<comment type="catalytic activity">
    <reaction evidence="3">
        <text>2 GTP = 3',3'-c-di-GMP + 2 diphosphate</text>
        <dbReference type="Rhea" id="RHEA:24898"/>
        <dbReference type="ChEBI" id="CHEBI:33019"/>
        <dbReference type="ChEBI" id="CHEBI:37565"/>
        <dbReference type="ChEBI" id="CHEBI:58805"/>
        <dbReference type="EC" id="2.7.7.65"/>
    </reaction>
</comment>
<accession>A0A420EH10</accession>
<reference evidence="6 7" key="1">
    <citation type="submission" date="2018-09" db="EMBL/GenBank/DDBJ databases">
        <authorList>
            <person name="Wang Z."/>
        </authorList>
    </citation>
    <scope>NUCLEOTIDE SEQUENCE [LARGE SCALE GENOMIC DNA]</scope>
    <source>
        <strain evidence="6 7">ALS 81</strain>
    </source>
</reference>
<feature type="transmembrane region" description="Helical" evidence="4">
    <location>
        <begin position="43"/>
        <end position="69"/>
    </location>
</feature>
<dbReference type="CDD" id="cd01949">
    <property type="entry name" value="GGDEF"/>
    <property type="match status" value="1"/>
</dbReference>
<dbReference type="EMBL" id="RAQO01000004">
    <property type="protein sequence ID" value="RKF20002.1"/>
    <property type="molecule type" value="Genomic_DNA"/>
</dbReference>
<evidence type="ECO:0000256" key="2">
    <source>
        <dbReference type="ARBA" id="ARBA00012528"/>
    </source>
</evidence>
<dbReference type="InterPro" id="IPR043128">
    <property type="entry name" value="Rev_trsase/Diguanyl_cyclase"/>
</dbReference>
<evidence type="ECO:0000313" key="6">
    <source>
        <dbReference type="EMBL" id="RKF20002.1"/>
    </source>
</evidence>
<dbReference type="FunFam" id="3.30.70.270:FF:000001">
    <property type="entry name" value="Diguanylate cyclase domain protein"/>
    <property type="match status" value="1"/>
</dbReference>
<dbReference type="GO" id="GO:0052621">
    <property type="term" value="F:diguanylate cyclase activity"/>
    <property type="evidence" value="ECO:0007669"/>
    <property type="project" value="UniProtKB-EC"/>
</dbReference>
<evidence type="ECO:0000256" key="1">
    <source>
        <dbReference type="ARBA" id="ARBA00001946"/>
    </source>
</evidence>
<dbReference type="PROSITE" id="PS50887">
    <property type="entry name" value="GGDEF"/>
    <property type="match status" value="1"/>
</dbReference>
<dbReference type="InterPro" id="IPR000160">
    <property type="entry name" value="GGDEF_dom"/>
</dbReference>
<feature type="transmembrane region" description="Helical" evidence="4">
    <location>
        <begin position="12"/>
        <end position="37"/>
    </location>
</feature>
<dbReference type="InterPro" id="IPR029787">
    <property type="entry name" value="Nucleotide_cyclase"/>
</dbReference>